<dbReference type="Proteomes" id="UP000683557">
    <property type="component" value="Chromosome"/>
</dbReference>
<dbReference type="CDD" id="cd03794">
    <property type="entry name" value="GT4_WbuB-like"/>
    <property type="match status" value="1"/>
</dbReference>
<feature type="domain" description="Glycosyltransferase subfamily 4-like N-terminal" evidence="1">
    <location>
        <begin position="17"/>
        <end position="189"/>
    </location>
</feature>
<dbReference type="InterPro" id="IPR028098">
    <property type="entry name" value="Glyco_trans_4-like_N"/>
</dbReference>
<sequence>MKIVFLAPFGIRPKGTVIARMLPLAVGLQELGHEVVVVAPPYTNPEDSGKTEVVRGVKLRNILLGPKNKMLAVPSLAWRMLTAGLGERPDVIHLFKPKGYGGVAAMVHIGLQQIGLRLPPLFLDTDDWEGDGGMNELHGYSDLEKRFYRVQEQWITRRVAGVTVASRGLEQLVSGMEIPPSRILYLPNGVFDSRRGDGDATRAKLGIPLDAPVVLLYTRFFEFEQAKLHQIFHSIHQRVPNVRFLVVGKGRAGEENLLADAARQQGFFDALVMAGWVEPAELPSYLAAGNVAIYPFADNLVNRTKCPAKLTELLLAENAVVADRVGQLAEYIEDGHSGVLCDPRDFEEMAGKTVELLRDPIQRDRLGRAARSSLLQRFNWNSAARDLDLFYNRLISSLG</sequence>
<protein>
    <submittedName>
        <fullName evidence="2">Glycosyltransferase family 4 protein</fullName>
    </submittedName>
</protein>
<dbReference type="EMBL" id="CP076723">
    <property type="protein sequence ID" value="QWV92760.1"/>
    <property type="molecule type" value="Genomic_DNA"/>
</dbReference>
<proteinExistence type="predicted"/>
<dbReference type="Pfam" id="PF13692">
    <property type="entry name" value="Glyco_trans_1_4"/>
    <property type="match status" value="1"/>
</dbReference>
<accession>A0ABX8JB30</accession>
<dbReference type="PANTHER" id="PTHR12526:SF600">
    <property type="entry name" value="GLYCOSYL TRANSFERASE GROUP 1"/>
    <property type="match status" value="1"/>
</dbReference>
<dbReference type="RefSeq" id="WP_216799521.1">
    <property type="nucleotide sequence ID" value="NZ_CP076723.1"/>
</dbReference>
<dbReference type="Pfam" id="PF13579">
    <property type="entry name" value="Glyco_trans_4_4"/>
    <property type="match status" value="1"/>
</dbReference>
<evidence type="ECO:0000313" key="2">
    <source>
        <dbReference type="EMBL" id="QWV92760.1"/>
    </source>
</evidence>
<reference evidence="2 3" key="1">
    <citation type="submission" date="2021-06" db="EMBL/GenBank/DDBJ databases">
        <title>Gemonas diversity in paddy soil.</title>
        <authorList>
            <person name="Liu G."/>
        </authorList>
    </citation>
    <scope>NUCLEOTIDE SEQUENCE [LARGE SCALE GENOMIC DNA]</scope>
    <source>
        <strain evidence="2 3">RG10</strain>
    </source>
</reference>
<organism evidence="2 3">
    <name type="scientific">Geomonas oryzisoli</name>
    <dbReference type="NCBI Taxonomy" id="2847992"/>
    <lineage>
        <taxon>Bacteria</taxon>
        <taxon>Pseudomonadati</taxon>
        <taxon>Thermodesulfobacteriota</taxon>
        <taxon>Desulfuromonadia</taxon>
        <taxon>Geobacterales</taxon>
        <taxon>Geobacteraceae</taxon>
        <taxon>Geomonas</taxon>
    </lineage>
</organism>
<name>A0ABX8JB30_9BACT</name>
<evidence type="ECO:0000259" key="1">
    <source>
        <dbReference type="Pfam" id="PF13579"/>
    </source>
</evidence>
<dbReference type="PANTHER" id="PTHR12526">
    <property type="entry name" value="GLYCOSYLTRANSFERASE"/>
    <property type="match status" value="1"/>
</dbReference>
<keyword evidence="3" id="KW-1185">Reference proteome</keyword>
<gene>
    <name evidence="2" type="ORF">KP004_16495</name>
</gene>
<evidence type="ECO:0000313" key="3">
    <source>
        <dbReference type="Proteomes" id="UP000683557"/>
    </source>
</evidence>